<sequence length="257" mass="29796">SKNRKKIPINIDAELLFNNDRTCCICRDRRKRPQIHHINGDTSNNSLDNLAVVCPIDHDEIHKQGGMTKGFSPVLVKKYKSSWEQSVRDVRTKGYEIGRPPKISITKNKIETVFPVRKKINKEISQTMFKYVPKVVPVIITKSKVIRFIEWLRQFNIIPGAKKENIENLFGFLRDADFTTGDIPPDDWYSLELFKSWMCKHFKGNRSIEYYGRYNISGSIVNIDKHLCSIGGPKDQKYTRYGMGYKKNGLGWEPILP</sequence>
<dbReference type="InterPro" id="IPR003615">
    <property type="entry name" value="HNH_nuc"/>
</dbReference>
<dbReference type="AlphaFoldDB" id="X1IAS3"/>
<comment type="caution">
    <text evidence="1">The sequence shown here is derived from an EMBL/GenBank/DDBJ whole genome shotgun (WGS) entry which is preliminary data.</text>
</comment>
<dbReference type="CDD" id="cd00085">
    <property type="entry name" value="HNHc"/>
    <property type="match status" value="1"/>
</dbReference>
<accession>X1IAS3</accession>
<evidence type="ECO:0000313" key="1">
    <source>
        <dbReference type="EMBL" id="GAH63199.1"/>
    </source>
</evidence>
<feature type="non-terminal residue" evidence="1">
    <location>
        <position position="1"/>
    </location>
</feature>
<gene>
    <name evidence="1" type="ORF">S03H2_53964</name>
</gene>
<name>X1IAS3_9ZZZZ</name>
<protein>
    <recommendedName>
        <fullName evidence="2">HNH nuclease domain-containing protein</fullName>
    </recommendedName>
</protein>
<feature type="non-terminal residue" evidence="1">
    <location>
        <position position="257"/>
    </location>
</feature>
<organism evidence="1">
    <name type="scientific">marine sediment metagenome</name>
    <dbReference type="NCBI Taxonomy" id="412755"/>
    <lineage>
        <taxon>unclassified sequences</taxon>
        <taxon>metagenomes</taxon>
        <taxon>ecological metagenomes</taxon>
    </lineage>
</organism>
<dbReference type="EMBL" id="BARU01034372">
    <property type="protein sequence ID" value="GAH63199.1"/>
    <property type="molecule type" value="Genomic_DNA"/>
</dbReference>
<reference evidence="1" key="1">
    <citation type="journal article" date="2014" name="Front. Microbiol.">
        <title>High frequency of phylogenetically diverse reductive dehalogenase-homologous genes in deep subseafloor sedimentary metagenomes.</title>
        <authorList>
            <person name="Kawai M."/>
            <person name="Futagami T."/>
            <person name="Toyoda A."/>
            <person name="Takaki Y."/>
            <person name="Nishi S."/>
            <person name="Hori S."/>
            <person name="Arai W."/>
            <person name="Tsubouchi T."/>
            <person name="Morono Y."/>
            <person name="Uchiyama I."/>
            <person name="Ito T."/>
            <person name="Fujiyama A."/>
            <person name="Inagaki F."/>
            <person name="Takami H."/>
        </authorList>
    </citation>
    <scope>NUCLEOTIDE SEQUENCE</scope>
    <source>
        <strain evidence="1">Expedition CK06-06</strain>
    </source>
</reference>
<proteinExistence type="predicted"/>
<evidence type="ECO:0008006" key="2">
    <source>
        <dbReference type="Google" id="ProtNLM"/>
    </source>
</evidence>